<feature type="domain" description="Cyclic nucleotide-binding" evidence="5">
    <location>
        <begin position="10"/>
        <end position="117"/>
    </location>
</feature>
<dbReference type="InterPro" id="IPR014710">
    <property type="entry name" value="RmlC-like_jellyroll"/>
</dbReference>
<keyword evidence="8" id="KW-1185">Reference proteome</keyword>
<dbReference type="InterPro" id="IPR036388">
    <property type="entry name" value="WH-like_DNA-bd_sf"/>
</dbReference>
<dbReference type="Pfam" id="PF00027">
    <property type="entry name" value="cNMP_binding"/>
    <property type="match status" value="1"/>
</dbReference>
<dbReference type="RefSeq" id="WP_210089364.1">
    <property type="nucleotide sequence ID" value="NZ_JAGGKG010000010.1"/>
</dbReference>
<gene>
    <name evidence="7" type="ORF">J2Z32_002392</name>
</gene>
<evidence type="ECO:0000259" key="6">
    <source>
        <dbReference type="PROSITE" id="PS51063"/>
    </source>
</evidence>
<evidence type="ECO:0000313" key="8">
    <source>
        <dbReference type="Proteomes" id="UP001519272"/>
    </source>
</evidence>
<keyword evidence="3" id="KW-0010">Activator</keyword>
<keyword evidence="1" id="KW-0805">Transcription regulation</keyword>
<dbReference type="SUPFAM" id="SSF46785">
    <property type="entry name" value="Winged helix' DNA-binding domain"/>
    <property type="match status" value="1"/>
</dbReference>
<dbReference type="EMBL" id="JAGGKG010000010">
    <property type="protein sequence ID" value="MBP1905744.1"/>
    <property type="molecule type" value="Genomic_DNA"/>
</dbReference>
<evidence type="ECO:0000313" key="7">
    <source>
        <dbReference type="EMBL" id="MBP1905744.1"/>
    </source>
</evidence>
<keyword evidence="2" id="KW-0238">DNA-binding</keyword>
<dbReference type="Gene3D" id="1.10.10.10">
    <property type="entry name" value="Winged helix-like DNA-binding domain superfamily/Winged helix DNA-binding domain"/>
    <property type="match status" value="1"/>
</dbReference>
<evidence type="ECO:0000256" key="3">
    <source>
        <dbReference type="ARBA" id="ARBA00023159"/>
    </source>
</evidence>
<organism evidence="7 8">
    <name type="scientific">Paenibacillus turicensis</name>
    <dbReference type="NCBI Taxonomy" id="160487"/>
    <lineage>
        <taxon>Bacteria</taxon>
        <taxon>Bacillati</taxon>
        <taxon>Bacillota</taxon>
        <taxon>Bacilli</taxon>
        <taxon>Bacillales</taxon>
        <taxon>Paenibacillaceae</taxon>
        <taxon>Paenibacillus</taxon>
    </lineage>
</organism>
<dbReference type="InterPro" id="IPR018490">
    <property type="entry name" value="cNMP-bd_dom_sf"/>
</dbReference>
<evidence type="ECO:0000256" key="4">
    <source>
        <dbReference type="ARBA" id="ARBA00023163"/>
    </source>
</evidence>
<evidence type="ECO:0000259" key="5">
    <source>
        <dbReference type="PROSITE" id="PS50042"/>
    </source>
</evidence>
<dbReference type="InterPro" id="IPR012318">
    <property type="entry name" value="HTH_CRP"/>
</dbReference>
<sequence>MKEVHDQEQLNGYLEQFQLEEVFHAPLRSHITLYKLSSGDVICYQGQQLEHLYVLVQGRIKIYSNSQEGQSLIVSFKSPLEIVGEIEYIRQIEIINTVEAVTEVYLIGIPYAWLRKLGNEHPPFLRFLLDIITRKFYIKSDFLSFNLMHPVEIRLASYLLSHVSEEAAMNGSFGHEVIGLADTANLIGTSYRHLNRIVGKFCEKGLVSRGARGTIYIRDLEGLQAMVDGKTTP</sequence>
<reference evidence="7 8" key="1">
    <citation type="submission" date="2021-03" db="EMBL/GenBank/DDBJ databases">
        <title>Genomic Encyclopedia of Type Strains, Phase IV (KMG-IV): sequencing the most valuable type-strain genomes for metagenomic binning, comparative biology and taxonomic classification.</title>
        <authorList>
            <person name="Goeker M."/>
        </authorList>
    </citation>
    <scope>NUCLEOTIDE SEQUENCE [LARGE SCALE GENOMIC DNA]</scope>
    <source>
        <strain evidence="7 8">DSM 14349</strain>
    </source>
</reference>
<dbReference type="SMART" id="SM00100">
    <property type="entry name" value="cNMP"/>
    <property type="match status" value="1"/>
</dbReference>
<dbReference type="Pfam" id="PF13545">
    <property type="entry name" value="HTH_Crp_2"/>
    <property type="match status" value="1"/>
</dbReference>
<feature type="domain" description="HTH crp-type" evidence="6">
    <location>
        <begin position="149"/>
        <end position="221"/>
    </location>
</feature>
<accession>A0ABS4FTH6</accession>
<comment type="caution">
    <text evidence="7">The sequence shown here is derived from an EMBL/GenBank/DDBJ whole genome shotgun (WGS) entry which is preliminary data.</text>
</comment>
<dbReference type="InterPro" id="IPR036390">
    <property type="entry name" value="WH_DNA-bd_sf"/>
</dbReference>
<protein>
    <submittedName>
        <fullName evidence="7">CRP-like cAMP-binding protein</fullName>
    </submittedName>
</protein>
<dbReference type="SUPFAM" id="SSF51206">
    <property type="entry name" value="cAMP-binding domain-like"/>
    <property type="match status" value="1"/>
</dbReference>
<dbReference type="Proteomes" id="UP001519272">
    <property type="component" value="Unassembled WGS sequence"/>
</dbReference>
<dbReference type="PANTHER" id="PTHR24567">
    <property type="entry name" value="CRP FAMILY TRANSCRIPTIONAL REGULATORY PROTEIN"/>
    <property type="match status" value="1"/>
</dbReference>
<dbReference type="InterPro" id="IPR050397">
    <property type="entry name" value="Env_Response_Regulators"/>
</dbReference>
<proteinExistence type="predicted"/>
<dbReference type="PANTHER" id="PTHR24567:SF26">
    <property type="entry name" value="REGULATORY PROTEIN YEIL"/>
    <property type="match status" value="1"/>
</dbReference>
<dbReference type="PROSITE" id="PS51063">
    <property type="entry name" value="HTH_CRP_2"/>
    <property type="match status" value="1"/>
</dbReference>
<dbReference type="PROSITE" id="PS50042">
    <property type="entry name" value="CNMP_BINDING_3"/>
    <property type="match status" value="1"/>
</dbReference>
<dbReference type="InterPro" id="IPR000595">
    <property type="entry name" value="cNMP-bd_dom"/>
</dbReference>
<dbReference type="Gene3D" id="2.60.120.10">
    <property type="entry name" value="Jelly Rolls"/>
    <property type="match status" value="1"/>
</dbReference>
<evidence type="ECO:0000256" key="1">
    <source>
        <dbReference type="ARBA" id="ARBA00023015"/>
    </source>
</evidence>
<evidence type="ECO:0000256" key="2">
    <source>
        <dbReference type="ARBA" id="ARBA00023125"/>
    </source>
</evidence>
<keyword evidence="4" id="KW-0804">Transcription</keyword>
<dbReference type="CDD" id="cd00038">
    <property type="entry name" value="CAP_ED"/>
    <property type="match status" value="1"/>
</dbReference>
<name>A0ABS4FTH6_9BACL</name>